<keyword evidence="1 2" id="KW-0129">CBS domain</keyword>
<dbReference type="Gene3D" id="3.10.580.10">
    <property type="entry name" value="CBS-domain"/>
    <property type="match status" value="1"/>
</dbReference>
<dbReference type="OrthoDB" id="9789996at2"/>
<dbReference type="Pfam" id="PF00571">
    <property type="entry name" value="CBS"/>
    <property type="match status" value="2"/>
</dbReference>
<proteinExistence type="predicted"/>
<dbReference type="InterPro" id="IPR051257">
    <property type="entry name" value="Diverse_CBS-Domain"/>
</dbReference>
<evidence type="ECO:0000313" key="5">
    <source>
        <dbReference type="Proteomes" id="UP000199503"/>
    </source>
</evidence>
<protein>
    <submittedName>
        <fullName evidence="4">CBS domain-containing protein</fullName>
    </submittedName>
</protein>
<dbReference type="PANTHER" id="PTHR43080:SF29">
    <property type="entry name" value="OS02G0818000 PROTEIN"/>
    <property type="match status" value="1"/>
</dbReference>
<keyword evidence="5" id="KW-1185">Reference proteome</keyword>
<sequence length="133" mass="14155">MKAGDVVSRPLVAVEPFDFARHAEGLMDDYGLTLLPVVDHGVFCGVVTKADCGTARTGRRAPKVCDVMTQPALTAGLEMDAADLYTAMTLYEVLSVPVLHEGHVLGVLTRRDVLEALSHGDPHLRAGHAAHDG</sequence>
<dbReference type="Proteomes" id="UP000199503">
    <property type="component" value="Unassembled WGS sequence"/>
</dbReference>
<evidence type="ECO:0000259" key="3">
    <source>
        <dbReference type="PROSITE" id="PS51371"/>
    </source>
</evidence>
<dbReference type="SUPFAM" id="SSF54631">
    <property type="entry name" value="CBS-domain pair"/>
    <property type="match status" value="1"/>
</dbReference>
<dbReference type="CDD" id="cd02205">
    <property type="entry name" value="CBS_pair_SF"/>
    <property type="match status" value="1"/>
</dbReference>
<organism evidence="4 5">
    <name type="scientific">Lentzea albida</name>
    <dbReference type="NCBI Taxonomy" id="65499"/>
    <lineage>
        <taxon>Bacteria</taxon>
        <taxon>Bacillati</taxon>
        <taxon>Actinomycetota</taxon>
        <taxon>Actinomycetes</taxon>
        <taxon>Pseudonocardiales</taxon>
        <taxon>Pseudonocardiaceae</taxon>
        <taxon>Lentzea</taxon>
    </lineage>
</organism>
<accession>A0A1H9RF92</accession>
<dbReference type="STRING" id="65499.SAMN04488000_11183"/>
<dbReference type="RefSeq" id="WP_089920479.1">
    <property type="nucleotide sequence ID" value="NZ_FOFV01000011.1"/>
</dbReference>
<dbReference type="InterPro" id="IPR000644">
    <property type="entry name" value="CBS_dom"/>
</dbReference>
<dbReference type="PANTHER" id="PTHR43080">
    <property type="entry name" value="CBS DOMAIN-CONTAINING PROTEIN CBSX3, MITOCHONDRIAL"/>
    <property type="match status" value="1"/>
</dbReference>
<dbReference type="PROSITE" id="PS51371">
    <property type="entry name" value="CBS"/>
    <property type="match status" value="1"/>
</dbReference>
<gene>
    <name evidence="4" type="ORF">SAMN04488000_11183</name>
</gene>
<evidence type="ECO:0000256" key="1">
    <source>
        <dbReference type="ARBA" id="ARBA00023122"/>
    </source>
</evidence>
<dbReference type="InterPro" id="IPR046342">
    <property type="entry name" value="CBS_dom_sf"/>
</dbReference>
<dbReference type="SMART" id="SM00116">
    <property type="entry name" value="CBS"/>
    <property type="match status" value="2"/>
</dbReference>
<name>A0A1H9RF92_9PSEU</name>
<reference evidence="5" key="1">
    <citation type="submission" date="2016-10" db="EMBL/GenBank/DDBJ databases">
        <authorList>
            <person name="Varghese N."/>
            <person name="Submissions S."/>
        </authorList>
    </citation>
    <scope>NUCLEOTIDE SEQUENCE [LARGE SCALE GENOMIC DNA]</scope>
    <source>
        <strain evidence="5">DSM 44437</strain>
    </source>
</reference>
<dbReference type="AlphaFoldDB" id="A0A1H9RF92"/>
<evidence type="ECO:0000256" key="2">
    <source>
        <dbReference type="PROSITE-ProRule" id="PRU00703"/>
    </source>
</evidence>
<feature type="domain" description="CBS" evidence="3">
    <location>
        <begin position="68"/>
        <end position="123"/>
    </location>
</feature>
<dbReference type="EMBL" id="FOFV01000011">
    <property type="protein sequence ID" value="SER71426.1"/>
    <property type="molecule type" value="Genomic_DNA"/>
</dbReference>
<evidence type="ECO:0000313" key="4">
    <source>
        <dbReference type="EMBL" id="SER71426.1"/>
    </source>
</evidence>